<feature type="transmembrane region" description="Helical" evidence="2">
    <location>
        <begin position="110"/>
        <end position="132"/>
    </location>
</feature>
<dbReference type="AlphaFoldDB" id="A0A2R6Y1B1"/>
<evidence type="ECO:0000313" key="3">
    <source>
        <dbReference type="EMBL" id="PTQ56425.1"/>
    </source>
</evidence>
<accession>A0A2R6Y1B1</accession>
<proteinExistence type="predicted"/>
<reference evidence="4" key="1">
    <citation type="journal article" date="2018" name="Sci. Rep.">
        <title>Lignite coal burning seam in the remote Altai Mountains harbors a hydrogen-driven thermophilic microbial community.</title>
        <authorList>
            <person name="Kadnikov V.V."/>
            <person name="Mardanov A.V."/>
            <person name="Ivasenko D.A."/>
            <person name="Antsiferov D.V."/>
            <person name="Beletsky A.V."/>
            <person name="Karnachuk O.V."/>
            <person name="Ravin N.V."/>
        </authorList>
    </citation>
    <scope>NUCLEOTIDE SEQUENCE [LARGE SCALE GENOMIC DNA]</scope>
</reference>
<gene>
    <name evidence="3" type="ORF">BSOLF_0257</name>
</gene>
<name>A0A2R6Y1B1_9BACL</name>
<evidence type="ECO:0000313" key="4">
    <source>
        <dbReference type="Proteomes" id="UP000244338"/>
    </source>
</evidence>
<sequence>MDEKRDAYGRDWYATHPDDMFAADDTEFAAEATPLGDLPQASVTESEREQERLREVDRRLERREVEPGGHGLGMTALVVAILGLFIFPLWMGIAAVILGYMAVAAGSRALGWWAIGIGVVAILIALIPFPIFPTAYPGIR</sequence>
<protein>
    <recommendedName>
        <fullName evidence="5">DUF4190 domain-containing protein</fullName>
    </recommendedName>
</protein>
<organism evidence="3 4">
    <name type="scientific">Candidatus Carbonibacillus altaicus</name>
    <dbReference type="NCBI Taxonomy" id="2163959"/>
    <lineage>
        <taxon>Bacteria</taxon>
        <taxon>Bacillati</taxon>
        <taxon>Bacillota</taxon>
        <taxon>Bacilli</taxon>
        <taxon>Bacillales</taxon>
        <taxon>Candidatus Carbonibacillus</taxon>
    </lineage>
</organism>
<evidence type="ECO:0008006" key="5">
    <source>
        <dbReference type="Google" id="ProtNLM"/>
    </source>
</evidence>
<dbReference type="EMBL" id="PEBX01000029">
    <property type="protein sequence ID" value="PTQ56425.1"/>
    <property type="molecule type" value="Genomic_DNA"/>
</dbReference>
<feature type="region of interest" description="Disordered" evidence="1">
    <location>
        <begin position="33"/>
        <end position="55"/>
    </location>
</feature>
<feature type="transmembrane region" description="Helical" evidence="2">
    <location>
        <begin position="72"/>
        <end position="98"/>
    </location>
</feature>
<evidence type="ECO:0000256" key="2">
    <source>
        <dbReference type="SAM" id="Phobius"/>
    </source>
</evidence>
<dbReference type="Proteomes" id="UP000244338">
    <property type="component" value="Unassembled WGS sequence"/>
</dbReference>
<keyword evidence="2" id="KW-0812">Transmembrane</keyword>
<feature type="compositionally biased region" description="Basic and acidic residues" evidence="1">
    <location>
        <begin position="45"/>
        <end position="55"/>
    </location>
</feature>
<comment type="caution">
    <text evidence="3">The sequence shown here is derived from an EMBL/GenBank/DDBJ whole genome shotgun (WGS) entry which is preliminary data.</text>
</comment>
<evidence type="ECO:0000256" key="1">
    <source>
        <dbReference type="SAM" id="MobiDB-lite"/>
    </source>
</evidence>
<dbReference type="PANTHER" id="PTHR40040">
    <property type="entry name" value="SMALL HYDROPHOBIC PROTEIN-RELATED"/>
    <property type="match status" value="1"/>
</dbReference>
<keyword evidence="2" id="KW-1133">Transmembrane helix</keyword>
<dbReference type="PANTHER" id="PTHR40040:SF1">
    <property type="entry name" value="MEMBRANE PROTEIN"/>
    <property type="match status" value="1"/>
</dbReference>
<dbReference type="InterPro" id="IPR055338">
    <property type="entry name" value="YqfX-like"/>
</dbReference>
<keyword evidence="2" id="KW-0472">Membrane</keyword>